<dbReference type="KEGG" id="mri:Mal4_14110"/>
<dbReference type="EMBL" id="CP036275">
    <property type="protein sequence ID" value="QDU37103.1"/>
    <property type="molecule type" value="Genomic_DNA"/>
</dbReference>
<dbReference type="OrthoDB" id="213908at2"/>
<dbReference type="Proteomes" id="UP000320496">
    <property type="component" value="Chromosome"/>
</dbReference>
<reference evidence="1 2" key="1">
    <citation type="submission" date="2019-02" db="EMBL/GenBank/DDBJ databases">
        <title>Deep-cultivation of Planctomycetes and their phenomic and genomic characterization uncovers novel biology.</title>
        <authorList>
            <person name="Wiegand S."/>
            <person name="Jogler M."/>
            <person name="Boedeker C."/>
            <person name="Pinto D."/>
            <person name="Vollmers J."/>
            <person name="Rivas-Marin E."/>
            <person name="Kohn T."/>
            <person name="Peeters S.H."/>
            <person name="Heuer A."/>
            <person name="Rast P."/>
            <person name="Oberbeckmann S."/>
            <person name="Bunk B."/>
            <person name="Jeske O."/>
            <person name="Meyerdierks A."/>
            <person name="Storesund J.E."/>
            <person name="Kallscheuer N."/>
            <person name="Luecker S."/>
            <person name="Lage O.M."/>
            <person name="Pohl T."/>
            <person name="Merkel B.J."/>
            <person name="Hornburger P."/>
            <person name="Mueller R.-W."/>
            <person name="Bruemmer F."/>
            <person name="Labrenz M."/>
            <person name="Spormann A.M."/>
            <person name="Op den Camp H."/>
            <person name="Overmann J."/>
            <person name="Amann R."/>
            <person name="Jetten M.S.M."/>
            <person name="Mascher T."/>
            <person name="Medema M.H."/>
            <person name="Devos D.P."/>
            <person name="Kaster A.-K."/>
            <person name="Ovreas L."/>
            <person name="Rohde M."/>
            <person name="Galperin M.Y."/>
            <person name="Jogler C."/>
        </authorList>
    </citation>
    <scope>NUCLEOTIDE SEQUENCE [LARGE SCALE GENOMIC DNA]</scope>
    <source>
        <strain evidence="1 2">Mal4</strain>
    </source>
</reference>
<accession>A0A517Z3Q3</accession>
<sequence>MGGVRFRGASFWVVYRRREYGPFDYQWSADLHGFELVYAGVKFGEICSDEEMFADLKGSGLPRRVAEVACIVLASIFRSIRMGLGRHARRELVRQEVVRFAGEQYSRIVEEA</sequence>
<evidence type="ECO:0000313" key="2">
    <source>
        <dbReference type="Proteomes" id="UP000320496"/>
    </source>
</evidence>
<gene>
    <name evidence="1" type="ORF">Mal4_14110</name>
</gene>
<dbReference type="RefSeq" id="WP_145367818.1">
    <property type="nucleotide sequence ID" value="NZ_CP036275.1"/>
</dbReference>
<keyword evidence="2" id="KW-1185">Reference proteome</keyword>
<proteinExistence type="predicted"/>
<protein>
    <submittedName>
        <fullName evidence="1">Uncharacterized protein</fullName>
    </submittedName>
</protein>
<evidence type="ECO:0000313" key="1">
    <source>
        <dbReference type="EMBL" id="QDU37103.1"/>
    </source>
</evidence>
<name>A0A517Z3Q3_9PLAN</name>
<organism evidence="1 2">
    <name type="scientific">Maioricimonas rarisocia</name>
    <dbReference type="NCBI Taxonomy" id="2528026"/>
    <lineage>
        <taxon>Bacteria</taxon>
        <taxon>Pseudomonadati</taxon>
        <taxon>Planctomycetota</taxon>
        <taxon>Planctomycetia</taxon>
        <taxon>Planctomycetales</taxon>
        <taxon>Planctomycetaceae</taxon>
        <taxon>Maioricimonas</taxon>
    </lineage>
</organism>
<dbReference type="AlphaFoldDB" id="A0A517Z3Q3"/>